<feature type="compositionally biased region" description="Pro residues" evidence="7">
    <location>
        <begin position="532"/>
        <end position="542"/>
    </location>
</feature>
<dbReference type="OMA" id="VMENFAL"/>
<gene>
    <name evidence="10" type="ORF">Vbra_21885</name>
</gene>
<dbReference type="AlphaFoldDB" id="A0A0G4G1V4"/>
<keyword evidence="5" id="KW-0539">Nucleus</keyword>
<dbReference type="InterPro" id="IPR003613">
    <property type="entry name" value="Ubox_domain"/>
</dbReference>
<feature type="compositionally biased region" description="Basic and acidic residues" evidence="7">
    <location>
        <begin position="649"/>
        <end position="660"/>
    </location>
</feature>
<dbReference type="SUPFAM" id="SSF57850">
    <property type="entry name" value="RING/U-box"/>
    <property type="match status" value="1"/>
</dbReference>
<evidence type="ECO:0000256" key="6">
    <source>
        <dbReference type="PROSITE-ProRule" id="PRU00047"/>
    </source>
</evidence>
<evidence type="ECO:0000259" key="9">
    <source>
        <dbReference type="PROSITE" id="PS50158"/>
    </source>
</evidence>
<evidence type="ECO:0000256" key="4">
    <source>
        <dbReference type="ARBA" id="ARBA00022833"/>
    </source>
</evidence>
<evidence type="ECO:0000259" key="8">
    <source>
        <dbReference type="PROSITE" id="PS50089"/>
    </source>
</evidence>
<dbReference type="Pfam" id="PF13696">
    <property type="entry name" value="zf-CCHC_2"/>
    <property type="match status" value="1"/>
</dbReference>
<proteinExistence type="predicted"/>
<dbReference type="GO" id="GO:0006511">
    <property type="term" value="P:ubiquitin-dependent protein catabolic process"/>
    <property type="evidence" value="ECO:0007669"/>
    <property type="project" value="TreeGrafter"/>
</dbReference>
<dbReference type="SMART" id="SM00343">
    <property type="entry name" value="ZnF_C2HC"/>
    <property type="match status" value="1"/>
</dbReference>
<dbReference type="CDD" id="cd16620">
    <property type="entry name" value="vRING-HC-C4C4_RBBP6"/>
    <property type="match status" value="1"/>
</dbReference>
<evidence type="ECO:0000313" key="10">
    <source>
        <dbReference type="EMBL" id="CEM21940.1"/>
    </source>
</evidence>
<dbReference type="InterPro" id="IPR013083">
    <property type="entry name" value="Znf_RING/FYVE/PHD"/>
</dbReference>
<keyword evidence="3 6" id="KW-0863">Zinc-finger</keyword>
<dbReference type="InterPro" id="IPR036875">
    <property type="entry name" value="Znf_CCHC_sf"/>
</dbReference>
<dbReference type="InterPro" id="IPR025829">
    <property type="entry name" value="Zn_knuckle_CX2CX3GHX4C"/>
</dbReference>
<dbReference type="VEuPathDB" id="CryptoDB:Vbra_21885"/>
<dbReference type="PANTHER" id="PTHR15439:SF0">
    <property type="entry name" value="CELL DIVISION CYCLE AND APOPTOSIS REGULATOR PROTEIN 1-RELATED"/>
    <property type="match status" value="1"/>
</dbReference>
<feature type="compositionally biased region" description="Low complexity" evidence="7">
    <location>
        <begin position="512"/>
        <end position="531"/>
    </location>
</feature>
<feature type="compositionally biased region" description="Basic and acidic residues" evidence="7">
    <location>
        <begin position="430"/>
        <end position="459"/>
    </location>
</feature>
<comment type="subcellular location">
    <subcellularLocation>
        <location evidence="1">Nucleus</location>
    </subcellularLocation>
</comment>
<dbReference type="GO" id="GO:0016567">
    <property type="term" value="P:protein ubiquitination"/>
    <property type="evidence" value="ECO:0007669"/>
    <property type="project" value="InterPro"/>
</dbReference>
<dbReference type="InterPro" id="IPR033489">
    <property type="entry name" value="RBBP6"/>
</dbReference>
<dbReference type="Proteomes" id="UP000041254">
    <property type="component" value="Unassembled WGS sequence"/>
</dbReference>
<reference evidence="10 11" key="1">
    <citation type="submission" date="2014-11" db="EMBL/GenBank/DDBJ databases">
        <authorList>
            <person name="Zhu J."/>
            <person name="Qi W."/>
            <person name="Song R."/>
        </authorList>
    </citation>
    <scope>NUCLEOTIDE SEQUENCE [LARGE SCALE GENOMIC DNA]</scope>
</reference>
<feature type="compositionally biased region" description="Pro residues" evidence="7">
    <location>
        <begin position="463"/>
        <end position="472"/>
    </location>
</feature>
<feature type="compositionally biased region" description="Low complexity" evidence="7">
    <location>
        <begin position="203"/>
        <end position="214"/>
    </location>
</feature>
<dbReference type="PROSITE" id="PS50158">
    <property type="entry name" value="ZF_CCHC"/>
    <property type="match status" value="1"/>
</dbReference>
<evidence type="ECO:0000256" key="1">
    <source>
        <dbReference type="ARBA" id="ARBA00004123"/>
    </source>
</evidence>
<feature type="compositionally biased region" description="Low complexity" evidence="7">
    <location>
        <begin position="543"/>
        <end position="553"/>
    </location>
</feature>
<feature type="compositionally biased region" description="Basic and acidic residues" evidence="7">
    <location>
        <begin position="132"/>
        <end position="143"/>
    </location>
</feature>
<evidence type="ECO:0000256" key="2">
    <source>
        <dbReference type="ARBA" id="ARBA00022723"/>
    </source>
</evidence>
<accession>A0A0G4G1V4</accession>
<evidence type="ECO:0008006" key="12">
    <source>
        <dbReference type="Google" id="ProtNLM"/>
    </source>
</evidence>
<organism evidence="10 11">
    <name type="scientific">Vitrella brassicaformis (strain CCMP3155)</name>
    <dbReference type="NCBI Taxonomy" id="1169540"/>
    <lineage>
        <taxon>Eukaryota</taxon>
        <taxon>Sar</taxon>
        <taxon>Alveolata</taxon>
        <taxon>Colpodellida</taxon>
        <taxon>Vitrellaceae</taxon>
        <taxon>Vitrella</taxon>
    </lineage>
</organism>
<feature type="compositionally biased region" description="Low complexity" evidence="7">
    <location>
        <begin position="681"/>
        <end position="698"/>
    </location>
</feature>
<dbReference type="GO" id="GO:0061630">
    <property type="term" value="F:ubiquitin protein ligase activity"/>
    <property type="evidence" value="ECO:0007669"/>
    <property type="project" value="InterPro"/>
</dbReference>
<name>A0A0G4G1V4_VITBC</name>
<dbReference type="EMBL" id="CDMY01000546">
    <property type="protein sequence ID" value="CEM21940.1"/>
    <property type="molecule type" value="Genomic_DNA"/>
</dbReference>
<dbReference type="Gene3D" id="4.10.60.10">
    <property type="entry name" value="Zinc finger, CCHC-type"/>
    <property type="match status" value="1"/>
</dbReference>
<feature type="compositionally biased region" description="Basic residues" evidence="7">
    <location>
        <begin position="633"/>
        <end position="648"/>
    </location>
</feature>
<dbReference type="GO" id="GO:0003676">
    <property type="term" value="F:nucleic acid binding"/>
    <property type="evidence" value="ECO:0007669"/>
    <property type="project" value="InterPro"/>
</dbReference>
<dbReference type="OrthoDB" id="106784at2759"/>
<evidence type="ECO:0000256" key="7">
    <source>
        <dbReference type="SAM" id="MobiDB-lite"/>
    </source>
</evidence>
<evidence type="ECO:0000256" key="5">
    <source>
        <dbReference type="ARBA" id="ARBA00023242"/>
    </source>
</evidence>
<dbReference type="GO" id="GO:0008270">
    <property type="term" value="F:zinc ion binding"/>
    <property type="evidence" value="ECO:0007669"/>
    <property type="project" value="UniProtKB-KW"/>
</dbReference>
<keyword evidence="4" id="KW-0862">Zinc</keyword>
<dbReference type="GO" id="GO:0005634">
    <property type="term" value="C:nucleus"/>
    <property type="evidence" value="ECO:0007669"/>
    <property type="project" value="UniProtKB-SubCell"/>
</dbReference>
<feature type="compositionally biased region" description="Polar residues" evidence="7">
    <location>
        <begin position="567"/>
        <end position="578"/>
    </location>
</feature>
<dbReference type="Gene3D" id="3.10.20.90">
    <property type="entry name" value="Phosphatidylinositol 3-kinase Catalytic Subunit, Chain A, domain 1"/>
    <property type="match status" value="1"/>
</dbReference>
<feature type="compositionally biased region" description="Pro residues" evidence="7">
    <location>
        <begin position="731"/>
        <end position="747"/>
    </location>
</feature>
<dbReference type="Pfam" id="PF08783">
    <property type="entry name" value="DWNN"/>
    <property type="match status" value="1"/>
</dbReference>
<dbReference type="Pfam" id="PF04564">
    <property type="entry name" value="U-box"/>
    <property type="match status" value="1"/>
</dbReference>
<feature type="region of interest" description="Disordered" evidence="7">
    <location>
        <begin position="195"/>
        <end position="236"/>
    </location>
</feature>
<dbReference type="SUPFAM" id="SSF57756">
    <property type="entry name" value="Retrovirus zinc finger-like domains"/>
    <property type="match status" value="1"/>
</dbReference>
<keyword evidence="11" id="KW-1185">Reference proteome</keyword>
<feature type="compositionally biased region" description="Gly residues" evidence="7">
    <location>
        <begin position="662"/>
        <end position="674"/>
    </location>
</feature>
<feature type="domain" description="CCHC-type" evidence="9">
    <location>
        <begin position="243"/>
        <end position="258"/>
    </location>
</feature>
<dbReference type="Gene3D" id="3.30.40.10">
    <property type="entry name" value="Zinc/RING finger domain, C3HC4 (zinc finger)"/>
    <property type="match status" value="1"/>
</dbReference>
<keyword evidence="2" id="KW-0479">Metal-binding</keyword>
<feature type="region of interest" description="Disordered" evidence="7">
    <location>
        <begin position="412"/>
        <end position="754"/>
    </location>
</feature>
<feature type="compositionally biased region" description="Low complexity" evidence="7">
    <location>
        <begin position="110"/>
        <end position="125"/>
    </location>
</feature>
<evidence type="ECO:0000256" key="3">
    <source>
        <dbReference type="ARBA" id="ARBA00022771"/>
    </source>
</evidence>
<sequence length="754" mass="81106">MSSQLRFKFRNEKRFKAIKVDLPAYVSELKHKIAQLLKVDLHAFELTLSDPSTNAVLDDQHSVTPAANGVATVLISRAPRTEATAPSQPAAPPTLPVATSAGQPADSDKAAASAADQPQAQSQVQPQPPQEGKGEEDNSKDEGGEYMSPSHKEEDERLNAVIKQTQEQQRGSWTAITNFHQYQRNENLKWVRGAAAHRDHHAPAPASQPSSVPGRPGGGRGGGGPLPAFRHSGQSAPPPNYICHKCGKPGHYIQDCPSKGDKDSFGNKHQRRIRPAAGIPRSLLQSVDKDEVDKTDQQNLLVLPDGSFAVMKAVDKTKTAQVLGKSIEQRFTEQLGGGGGEVQQSYGCPLCGRLLREAVIVGCCGTSYCHACVHQHLYAGGKTCPACEQPLTHADVMENFALREQIKSLVSKQSAPADGVAGAAAAGGGVKEEGERKGVVKKEEVGGVRVKSEPPDETRSQQPAPPPPPPQQPQQSAAMPRAPSPSPSPVQDSLIPPPPPDVRGPSSDRLAPPSEQQPHPSRSSSRSRSQPVQPPPPPPPHPSSYHKAPSPHHTQPNGVRFHPYMPSPQQQHQANGHVSSSSGSGPPMHQPMHHHAAPPPPFEVPMYPNGQPLSRQDFAAYQQEMIELMRAQHERKRRKKKKRRRREKRDKERQKRKEESGDAGGEGDAEGGGGGEDEQSKAAAESSSESESSSSDSDSSADEQKAAGGATKMAILPPPPYIPPSAYHDVPYPPPGPPGPPPLPYPPYDNRRRY</sequence>
<feature type="compositionally biased region" description="Gly residues" evidence="7">
    <location>
        <begin position="215"/>
        <end position="225"/>
    </location>
</feature>
<feature type="region of interest" description="Disordered" evidence="7">
    <location>
        <begin position="80"/>
        <end position="154"/>
    </location>
</feature>
<dbReference type="InterPro" id="IPR001878">
    <property type="entry name" value="Znf_CCHC"/>
</dbReference>
<dbReference type="SMART" id="SM01180">
    <property type="entry name" value="DWNN"/>
    <property type="match status" value="1"/>
</dbReference>
<dbReference type="InParanoid" id="A0A0G4G1V4"/>
<evidence type="ECO:0000313" key="11">
    <source>
        <dbReference type="Proteomes" id="UP000041254"/>
    </source>
</evidence>
<dbReference type="PANTHER" id="PTHR15439">
    <property type="entry name" value="RETINOBLASTOMA-BINDING PROTEIN 6"/>
    <property type="match status" value="1"/>
</dbReference>
<dbReference type="STRING" id="1169540.A0A0G4G1V4"/>
<dbReference type="GO" id="GO:0006397">
    <property type="term" value="P:mRNA processing"/>
    <property type="evidence" value="ECO:0007669"/>
    <property type="project" value="InterPro"/>
</dbReference>
<dbReference type="InterPro" id="IPR001841">
    <property type="entry name" value="Znf_RING"/>
</dbReference>
<protein>
    <recommendedName>
        <fullName evidence="12">CCHC-type domain-containing protein</fullName>
    </recommendedName>
</protein>
<feature type="domain" description="RING-type" evidence="8">
    <location>
        <begin position="348"/>
        <end position="388"/>
    </location>
</feature>
<dbReference type="InterPro" id="IPR014891">
    <property type="entry name" value="DWNN_domain"/>
</dbReference>
<dbReference type="PROSITE" id="PS50089">
    <property type="entry name" value="ZF_RING_2"/>
    <property type="match status" value="1"/>
</dbReference>